<sequence>MRVMIDGVGQGNRECIEQNVLQFTTFSKSTLRRWIPLFCSLLPKQEATSIPARTGINSGSLKNTKGRSHTFKFHFALHKGFLLVKDTLYGALYLSSEIK</sequence>
<reference evidence="1" key="1">
    <citation type="submission" date="2022-07" db="EMBL/GenBank/DDBJ databases">
        <authorList>
            <person name="Macas J."/>
            <person name="Novak P."/>
            <person name="Neumann P."/>
        </authorList>
    </citation>
    <scope>NUCLEOTIDE SEQUENCE</scope>
</reference>
<evidence type="ECO:0000313" key="1">
    <source>
        <dbReference type="EMBL" id="CAH9146231.1"/>
    </source>
</evidence>
<proteinExistence type="predicted"/>
<protein>
    <submittedName>
        <fullName evidence="1">Uncharacterized protein</fullName>
    </submittedName>
</protein>
<dbReference type="AlphaFoldDB" id="A0AAV0GF89"/>
<name>A0AAV0GF89_9ASTE</name>
<comment type="caution">
    <text evidence="1">The sequence shown here is derived from an EMBL/GenBank/DDBJ whole genome shotgun (WGS) entry which is preliminary data.</text>
</comment>
<keyword evidence="2" id="KW-1185">Reference proteome</keyword>
<dbReference type="EMBL" id="CAMAPF010001096">
    <property type="protein sequence ID" value="CAH9146231.1"/>
    <property type="molecule type" value="Genomic_DNA"/>
</dbReference>
<dbReference type="Proteomes" id="UP001152523">
    <property type="component" value="Unassembled WGS sequence"/>
</dbReference>
<accession>A0AAV0GF89</accession>
<evidence type="ECO:0000313" key="2">
    <source>
        <dbReference type="Proteomes" id="UP001152523"/>
    </source>
</evidence>
<organism evidence="1 2">
    <name type="scientific">Cuscuta epithymum</name>
    <dbReference type="NCBI Taxonomy" id="186058"/>
    <lineage>
        <taxon>Eukaryota</taxon>
        <taxon>Viridiplantae</taxon>
        <taxon>Streptophyta</taxon>
        <taxon>Embryophyta</taxon>
        <taxon>Tracheophyta</taxon>
        <taxon>Spermatophyta</taxon>
        <taxon>Magnoliopsida</taxon>
        <taxon>eudicotyledons</taxon>
        <taxon>Gunneridae</taxon>
        <taxon>Pentapetalae</taxon>
        <taxon>asterids</taxon>
        <taxon>lamiids</taxon>
        <taxon>Solanales</taxon>
        <taxon>Convolvulaceae</taxon>
        <taxon>Cuscuteae</taxon>
        <taxon>Cuscuta</taxon>
        <taxon>Cuscuta subgen. Cuscuta</taxon>
    </lineage>
</organism>
<gene>
    <name evidence="1" type="ORF">CEPIT_LOCUS42828</name>
</gene>